<dbReference type="Gene3D" id="3.40.50.720">
    <property type="entry name" value="NAD(P)-binding Rossmann-like Domain"/>
    <property type="match status" value="1"/>
</dbReference>
<keyword evidence="2" id="KW-0560">Oxidoreductase</keyword>
<keyword evidence="5" id="KW-1185">Reference proteome</keyword>
<dbReference type="SUPFAM" id="SSF51735">
    <property type="entry name" value="NAD(P)-binding Rossmann-fold domains"/>
    <property type="match status" value="1"/>
</dbReference>
<dbReference type="InterPro" id="IPR002347">
    <property type="entry name" value="SDR_fam"/>
</dbReference>
<evidence type="ECO:0000313" key="4">
    <source>
        <dbReference type="EMBL" id="AQQ68162.1"/>
    </source>
</evidence>
<dbReference type="RefSeq" id="WP_077404889.1">
    <property type="nucleotide sequence ID" value="NZ_CP019650.1"/>
</dbReference>
<comment type="similarity">
    <text evidence="1 3">Belongs to the short-chain dehydrogenases/reductases (SDR) family.</text>
</comment>
<dbReference type="Pfam" id="PF00106">
    <property type="entry name" value="adh_short"/>
    <property type="match status" value="1"/>
</dbReference>
<dbReference type="FunFam" id="3.40.50.720:FF:000084">
    <property type="entry name" value="Short-chain dehydrogenase reductase"/>
    <property type="match status" value="1"/>
</dbReference>
<name>A0A1Q2M7G0_9GAMM</name>
<accession>A0A1Q2M7G0</accession>
<evidence type="ECO:0000256" key="2">
    <source>
        <dbReference type="ARBA" id="ARBA00023002"/>
    </source>
</evidence>
<protein>
    <submittedName>
        <fullName evidence="4">3-hydroxyacyl-CoA dehydrogenase</fullName>
    </submittedName>
</protein>
<dbReference type="PANTHER" id="PTHR43658:SF8">
    <property type="entry name" value="17-BETA-HYDROXYSTEROID DEHYDROGENASE 14-RELATED"/>
    <property type="match status" value="1"/>
</dbReference>
<proteinExistence type="inferred from homology"/>
<dbReference type="GO" id="GO:0016491">
    <property type="term" value="F:oxidoreductase activity"/>
    <property type="evidence" value="ECO:0007669"/>
    <property type="project" value="UniProtKB-KW"/>
</dbReference>
<gene>
    <name evidence="4" type="ORF">Mag101_11335</name>
</gene>
<dbReference type="PRINTS" id="PR00081">
    <property type="entry name" value="GDHRDH"/>
</dbReference>
<reference evidence="4" key="1">
    <citation type="submission" date="2017-02" db="EMBL/GenBank/DDBJ databases">
        <title>Genome of Microbulbifer agarilyticus GP101.</title>
        <authorList>
            <person name="Jung J."/>
            <person name="Bae S.S."/>
            <person name="Baek K."/>
        </authorList>
    </citation>
    <scope>NUCLEOTIDE SEQUENCE [LARGE SCALE GENOMIC DNA]</scope>
    <source>
        <strain evidence="4">GP101</strain>
    </source>
</reference>
<dbReference type="KEGG" id="maga:Mag101_11335"/>
<dbReference type="OrthoDB" id="9794138at2"/>
<evidence type="ECO:0000313" key="5">
    <source>
        <dbReference type="Proteomes" id="UP000188219"/>
    </source>
</evidence>
<dbReference type="InterPro" id="IPR020904">
    <property type="entry name" value="Sc_DH/Rdtase_CS"/>
</dbReference>
<dbReference type="STRING" id="260552.Mag101_11335"/>
<organism evidence="4 5">
    <name type="scientific">Microbulbifer agarilyticus</name>
    <dbReference type="NCBI Taxonomy" id="260552"/>
    <lineage>
        <taxon>Bacteria</taxon>
        <taxon>Pseudomonadati</taxon>
        <taxon>Pseudomonadota</taxon>
        <taxon>Gammaproteobacteria</taxon>
        <taxon>Cellvibrionales</taxon>
        <taxon>Microbulbiferaceae</taxon>
        <taxon>Microbulbifer</taxon>
    </lineage>
</organism>
<evidence type="ECO:0000256" key="3">
    <source>
        <dbReference type="RuleBase" id="RU000363"/>
    </source>
</evidence>
<dbReference type="EMBL" id="CP019650">
    <property type="protein sequence ID" value="AQQ68162.1"/>
    <property type="molecule type" value="Genomic_DNA"/>
</dbReference>
<dbReference type="PRINTS" id="PR00080">
    <property type="entry name" value="SDRFAMILY"/>
</dbReference>
<dbReference type="PROSITE" id="PS00061">
    <property type="entry name" value="ADH_SHORT"/>
    <property type="match status" value="1"/>
</dbReference>
<dbReference type="InterPro" id="IPR036291">
    <property type="entry name" value="NAD(P)-bd_dom_sf"/>
</dbReference>
<dbReference type="PANTHER" id="PTHR43658">
    <property type="entry name" value="SHORT-CHAIN DEHYDROGENASE/REDUCTASE"/>
    <property type="match status" value="1"/>
</dbReference>
<sequence>MDIQGKTAIVTGGASGLGAATVERYAADGANVAIFDVNEEAGSALVDELGAEVGDRIAFFKVDVTDESSVQGAIDAVVERFGALHIVNNYAGIGPACKTFGKKGPHPIALYMKVVMVNQVGTFNVARLAAEKMAENEPVNSDGARGVIINTASVAAYEGQIGQVAYSATKGAIVGMTLPMARELAPYGIRVNTIVPGLIHTPLFETIEESYYKALEASTVYPQRLGKTSEIAKLSAHIVDNDYINGECIRMDAAVRMQPK</sequence>
<evidence type="ECO:0000256" key="1">
    <source>
        <dbReference type="ARBA" id="ARBA00006484"/>
    </source>
</evidence>
<dbReference type="Proteomes" id="UP000188219">
    <property type="component" value="Chromosome"/>
</dbReference>
<dbReference type="AlphaFoldDB" id="A0A1Q2M7G0"/>